<evidence type="ECO:0000313" key="5">
    <source>
        <dbReference type="Proteomes" id="UP000221165"/>
    </source>
</evidence>
<feature type="compositionally biased region" description="Basic and acidic residues" evidence="2">
    <location>
        <begin position="441"/>
        <end position="464"/>
    </location>
</feature>
<proteinExistence type="predicted"/>
<protein>
    <submittedName>
        <fullName evidence="4">Galactosyltransferase amine-terminal domain protein</fullName>
    </submittedName>
</protein>
<keyword evidence="1 4" id="KW-0808">Transferase</keyword>
<feature type="region of interest" description="Disordered" evidence="2">
    <location>
        <begin position="248"/>
        <end position="320"/>
    </location>
</feature>
<feature type="compositionally biased region" description="Basic and acidic residues" evidence="2">
    <location>
        <begin position="90"/>
        <end position="106"/>
    </location>
</feature>
<accession>A0A2C6LBU1</accession>
<keyword evidence="4" id="KW-0328">Glycosyltransferase</keyword>
<reference evidence="4 5" key="1">
    <citation type="journal article" date="2017" name="Int. J. Parasitol.">
        <title>The genome of the protozoan parasite Cystoisospora suis and a reverse vaccinology approach to identify vaccine candidates.</title>
        <authorList>
            <person name="Palmieri N."/>
            <person name="Shrestha A."/>
            <person name="Ruttkowski B."/>
            <person name="Beck T."/>
            <person name="Vogl C."/>
            <person name="Tomley F."/>
            <person name="Blake D.P."/>
            <person name="Joachim A."/>
        </authorList>
    </citation>
    <scope>NUCLEOTIDE SEQUENCE [LARGE SCALE GENOMIC DNA]</scope>
    <source>
        <strain evidence="4 5">Wien I</strain>
    </source>
</reference>
<dbReference type="Pfam" id="PF02709">
    <property type="entry name" value="Glyco_transf_7C"/>
    <property type="match status" value="1"/>
</dbReference>
<evidence type="ECO:0000313" key="4">
    <source>
        <dbReference type="EMBL" id="PHJ24738.1"/>
    </source>
</evidence>
<dbReference type="InterPro" id="IPR029044">
    <property type="entry name" value="Nucleotide-diphossugar_trans"/>
</dbReference>
<feature type="compositionally biased region" description="Basic and acidic residues" evidence="2">
    <location>
        <begin position="547"/>
        <end position="610"/>
    </location>
</feature>
<feature type="compositionally biased region" description="Basic and acidic residues" evidence="2">
    <location>
        <begin position="414"/>
        <end position="424"/>
    </location>
</feature>
<feature type="domain" description="Galactosyltransferase C-terminal" evidence="3">
    <location>
        <begin position="194"/>
        <end position="239"/>
    </location>
</feature>
<sequence>MNAAVAWILRHLLQNNEEQKVDQEEEENTSPPHSSCSSSPPPSSSSPSSSSSSYDHASRLSSPLRSLSSSFFFTPPEKILSSSETSGEMRSLKEHGDDPKTKRKGEVATSQGTTGEKKERRKEDPRPFYTCIGELIDSLPLLSRVSLCFHDVDILPRRRQLDSVTSLPTHRLCLYVPLPVEGCVHHLYGHRWSLGGVLILRSLDFLLKAKGWSVRYPGWGYEDDDMLARCLHADLWIDQSSSIMTKLTRKEERERKLLPPDSSSSSSLSSLPLRQGGVVRVKQREEEDKRDNMTRQHDESKKRSFDDPLKEERKSETREKRRKSLEKAWCACGCFSERFSPLSPFEEFDVHRFLSHQDRLRHMHKQLQTAQAKRNRRLFMRTWRLEEEEKEQEEEEADEDNNDEKEDVVVDEAQDTHEKDKEDEGRGDEDNEDIHEEEEREGLLIRSERGCGDSGTRHEKEEDRKKKKRKRRNGEEGKGEERGRPPPIEVEDGVDVVFKAWLETHPHAEENRQKPPKISIDVSQNSLKNLFPFMTLATQEKDYDDEERQKRNETRSTRREGERRLDRRIDSCGKEENRRDEDWNTDQTRHAEKEKEEAEKDEQHHSKSDT</sequence>
<feature type="region of interest" description="Disordered" evidence="2">
    <location>
        <begin position="78"/>
        <end position="123"/>
    </location>
</feature>
<keyword evidence="5" id="KW-1185">Reference proteome</keyword>
<feature type="compositionally biased region" description="Acidic residues" evidence="2">
    <location>
        <begin position="387"/>
        <end position="413"/>
    </location>
</feature>
<dbReference type="VEuPathDB" id="ToxoDB:CSUI_001407"/>
<feature type="region of interest" description="Disordered" evidence="2">
    <location>
        <begin position="387"/>
        <end position="610"/>
    </location>
</feature>
<evidence type="ECO:0000256" key="2">
    <source>
        <dbReference type="SAM" id="MobiDB-lite"/>
    </source>
</evidence>
<feature type="non-terminal residue" evidence="4">
    <location>
        <position position="610"/>
    </location>
</feature>
<feature type="compositionally biased region" description="Basic and acidic residues" evidence="2">
    <location>
        <begin position="248"/>
        <end position="258"/>
    </location>
</feature>
<gene>
    <name evidence="4" type="ORF">CSUI_001407</name>
</gene>
<feature type="compositionally biased region" description="Low complexity" evidence="2">
    <location>
        <begin position="45"/>
        <end position="59"/>
    </location>
</feature>
<dbReference type="GO" id="GO:0016757">
    <property type="term" value="F:glycosyltransferase activity"/>
    <property type="evidence" value="ECO:0007669"/>
    <property type="project" value="UniProtKB-KW"/>
</dbReference>
<dbReference type="Gene3D" id="3.90.550.10">
    <property type="entry name" value="Spore Coat Polysaccharide Biosynthesis Protein SpsA, Chain A"/>
    <property type="match status" value="1"/>
</dbReference>
<feature type="compositionally biased region" description="Basic and acidic residues" evidence="2">
    <location>
        <begin position="473"/>
        <end position="484"/>
    </location>
</feature>
<dbReference type="AlphaFoldDB" id="A0A2C6LBU1"/>
<organism evidence="4 5">
    <name type="scientific">Cystoisospora suis</name>
    <dbReference type="NCBI Taxonomy" id="483139"/>
    <lineage>
        <taxon>Eukaryota</taxon>
        <taxon>Sar</taxon>
        <taxon>Alveolata</taxon>
        <taxon>Apicomplexa</taxon>
        <taxon>Conoidasida</taxon>
        <taxon>Coccidia</taxon>
        <taxon>Eucoccidiorida</taxon>
        <taxon>Eimeriorina</taxon>
        <taxon>Sarcocystidae</taxon>
        <taxon>Cystoisospora</taxon>
    </lineage>
</organism>
<feature type="compositionally biased region" description="Low complexity" evidence="2">
    <location>
        <begin position="259"/>
        <end position="273"/>
    </location>
</feature>
<evidence type="ECO:0000259" key="3">
    <source>
        <dbReference type="Pfam" id="PF02709"/>
    </source>
</evidence>
<dbReference type="RefSeq" id="XP_067926410.1">
    <property type="nucleotide sequence ID" value="XM_068061613.1"/>
</dbReference>
<comment type="caution">
    <text evidence="4">The sequence shown here is derived from an EMBL/GenBank/DDBJ whole genome shotgun (WGS) entry which is preliminary data.</text>
</comment>
<feature type="compositionally biased region" description="Acidic residues" evidence="2">
    <location>
        <begin position="425"/>
        <end position="440"/>
    </location>
</feature>
<feature type="region of interest" description="Disordered" evidence="2">
    <location>
        <begin position="13"/>
        <end position="59"/>
    </location>
</feature>
<evidence type="ECO:0000256" key="1">
    <source>
        <dbReference type="ARBA" id="ARBA00022679"/>
    </source>
</evidence>
<dbReference type="InterPro" id="IPR027791">
    <property type="entry name" value="Galactosyl_T_C"/>
</dbReference>
<dbReference type="OrthoDB" id="10016069at2759"/>
<name>A0A2C6LBU1_9APIC</name>
<dbReference type="GeneID" id="94424824"/>
<dbReference type="EMBL" id="MIGC01000558">
    <property type="protein sequence ID" value="PHJ24738.1"/>
    <property type="molecule type" value="Genomic_DNA"/>
</dbReference>
<feature type="compositionally biased region" description="Basic and acidic residues" evidence="2">
    <location>
        <begin position="502"/>
        <end position="513"/>
    </location>
</feature>
<dbReference type="Proteomes" id="UP000221165">
    <property type="component" value="Unassembled WGS sequence"/>
</dbReference>
<feature type="compositionally biased region" description="Basic and acidic residues" evidence="2">
    <location>
        <begin position="282"/>
        <end position="319"/>
    </location>
</feature>
<dbReference type="SUPFAM" id="SSF53448">
    <property type="entry name" value="Nucleotide-diphospho-sugar transferases"/>
    <property type="match status" value="1"/>
</dbReference>